<protein>
    <submittedName>
        <fullName evidence="1">Uncharacterized protein</fullName>
    </submittedName>
</protein>
<comment type="caution">
    <text evidence="1">The sequence shown here is derived from an EMBL/GenBank/DDBJ whole genome shotgun (WGS) entry which is preliminary data.</text>
</comment>
<dbReference type="Proteomes" id="UP000654670">
    <property type="component" value="Unassembled WGS sequence"/>
</dbReference>
<proteinExistence type="predicted"/>
<dbReference type="EMBL" id="BMOK01000003">
    <property type="protein sequence ID" value="GGL47916.1"/>
    <property type="molecule type" value="Genomic_DNA"/>
</dbReference>
<reference evidence="1" key="2">
    <citation type="submission" date="2020-09" db="EMBL/GenBank/DDBJ databases">
        <authorList>
            <person name="Sun Q."/>
            <person name="Ohkuma M."/>
        </authorList>
    </citation>
    <scope>NUCLEOTIDE SEQUENCE</scope>
    <source>
        <strain evidence="1">JCM 15325</strain>
    </source>
</reference>
<dbReference type="AlphaFoldDB" id="A0A917VZE5"/>
<evidence type="ECO:0000313" key="1">
    <source>
        <dbReference type="EMBL" id="GGL47916.1"/>
    </source>
</evidence>
<sequence>MLVYENREMGLTAYSLDKERWDDFTSLFGGNGACGGCWCMTSISAENATVVIC</sequence>
<gene>
    <name evidence="1" type="ORF">GCM10007968_10140</name>
</gene>
<name>A0A917VZE5_9BACL</name>
<organism evidence="1 2">
    <name type="scientific">Sporolactobacillus putidus</name>
    <dbReference type="NCBI Taxonomy" id="492735"/>
    <lineage>
        <taxon>Bacteria</taxon>
        <taxon>Bacillati</taxon>
        <taxon>Bacillota</taxon>
        <taxon>Bacilli</taxon>
        <taxon>Bacillales</taxon>
        <taxon>Sporolactobacillaceae</taxon>
        <taxon>Sporolactobacillus</taxon>
    </lineage>
</organism>
<evidence type="ECO:0000313" key="2">
    <source>
        <dbReference type="Proteomes" id="UP000654670"/>
    </source>
</evidence>
<accession>A0A917VZE5</accession>
<reference evidence="1" key="1">
    <citation type="journal article" date="2014" name="Int. J. Syst. Evol. Microbiol.">
        <title>Complete genome sequence of Corynebacterium casei LMG S-19264T (=DSM 44701T), isolated from a smear-ripened cheese.</title>
        <authorList>
            <consortium name="US DOE Joint Genome Institute (JGI-PGF)"/>
            <person name="Walter F."/>
            <person name="Albersmeier A."/>
            <person name="Kalinowski J."/>
            <person name="Ruckert C."/>
        </authorList>
    </citation>
    <scope>NUCLEOTIDE SEQUENCE</scope>
    <source>
        <strain evidence="1">JCM 15325</strain>
    </source>
</reference>
<keyword evidence="2" id="KW-1185">Reference proteome</keyword>